<dbReference type="InterPro" id="IPR011527">
    <property type="entry name" value="ABC1_TM_dom"/>
</dbReference>
<feature type="transmembrane region" description="Helical" evidence="10">
    <location>
        <begin position="1152"/>
        <end position="1174"/>
    </location>
</feature>
<evidence type="ECO:0000256" key="1">
    <source>
        <dbReference type="ARBA" id="ARBA00004141"/>
    </source>
</evidence>
<evidence type="ECO:0000256" key="4">
    <source>
        <dbReference type="ARBA" id="ARBA00022692"/>
    </source>
</evidence>
<feature type="domain" description="ABC transmembrane type-1" evidence="12">
    <location>
        <begin position="125"/>
        <end position="377"/>
    </location>
</feature>
<dbReference type="CDD" id="cd18579">
    <property type="entry name" value="ABC_6TM_ABCC_D1"/>
    <property type="match status" value="1"/>
</dbReference>
<feature type="region of interest" description="Disordered" evidence="9">
    <location>
        <begin position="546"/>
        <end position="629"/>
    </location>
</feature>
<accession>A0ABQ5S6E5</accession>
<feature type="transmembrane region" description="Helical" evidence="10">
    <location>
        <begin position="197"/>
        <end position="217"/>
    </location>
</feature>
<feature type="compositionally biased region" description="Basic and acidic residues" evidence="9">
    <location>
        <begin position="546"/>
        <end position="559"/>
    </location>
</feature>
<feature type="transmembrane region" description="Helical" evidence="10">
    <location>
        <begin position="1337"/>
        <end position="1357"/>
    </location>
</feature>
<reference evidence="13 14" key="1">
    <citation type="journal article" date="2023" name="IScience">
        <title>Expanded male sex-determining region conserved during the evolution of homothallism in the green alga Volvox.</title>
        <authorList>
            <person name="Yamamoto K."/>
            <person name="Matsuzaki R."/>
            <person name="Mahakham W."/>
            <person name="Heman W."/>
            <person name="Sekimoto H."/>
            <person name="Kawachi M."/>
            <person name="Minakuchi Y."/>
            <person name="Toyoda A."/>
            <person name="Nozaki H."/>
        </authorList>
    </citation>
    <scope>NUCLEOTIDE SEQUENCE [LARGE SCALE GENOMIC DNA]</scope>
    <source>
        <strain evidence="13 14">NIES-4468</strain>
    </source>
</reference>
<keyword evidence="4 10" id="KW-0812">Transmembrane</keyword>
<evidence type="ECO:0000256" key="3">
    <source>
        <dbReference type="ARBA" id="ARBA00022448"/>
    </source>
</evidence>
<keyword evidence="3" id="KW-0813">Transport</keyword>
<feature type="compositionally biased region" description="Gly residues" evidence="9">
    <location>
        <begin position="693"/>
        <end position="715"/>
    </location>
</feature>
<feature type="transmembrane region" description="Helical" evidence="10">
    <location>
        <begin position="153"/>
        <end position="177"/>
    </location>
</feature>
<feature type="compositionally biased region" description="Basic and acidic residues" evidence="9">
    <location>
        <begin position="569"/>
        <end position="579"/>
    </location>
</feature>
<gene>
    <name evidence="13" type="ORF">VaNZ11_008808</name>
</gene>
<evidence type="ECO:0000256" key="6">
    <source>
        <dbReference type="ARBA" id="ARBA00022840"/>
    </source>
</evidence>
<evidence type="ECO:0000313" key="14">
    <source>
        <dbReference type="Proteomes" id="UP001165090"/>
    </source>
</evidence>
<name>A0ABQ5S6E5_9CHLO</name>
<dbReference type="Proteomes" id="UP001165090">
    <property type="component" value="Unassembled WGS sequence"/>
</dbReference>
<protein>
    <submittedName>
        <fullName evidence="13">Uncharacterized protein</fullName>
    </submittedName>
</protein>
<dbReference type="SUPFAM" id="SSF90123">
    <property type="entry name" value="ABC transporter transmembrane region"/>
    <property type="match status" value="2"/>
</dbReference>
<feature type="transmembrane region" description="Helical" evidence="10">
    <location>
        <begin position="253"/>
        <end position="274"/>
    </location>
</feature>
<evidence type="ECO:0000256" key="5">
    <source>
        <dbReference type="ARBA" id="ARBA00022741"/>
    </source>
</evidence>
<dbReference type="InterPro" id="IPR044746">
    <property type="entry name" value="ABCC_6TM_D1"/>
</dbReference>
<dbReference type="SUPFAM" id="SSF52540">
    <property type="entry name" value="P-loop containing nucleoside triphosphate hydrolases"/>
    <property type="match status" value="2"/>
</dbReference>
<dbReference type="SMART" id="SM00382">
    <property type="entry name" value="AAA"/>
    <property type="match status" value="2"/>
</dbReference>
<feature type="compositionally biased region" description="Basic and acidic residues" evidence="9">
    <location>
        <begin position="602"/>
        <end position="612"/>
    </location>
</feature>
<keyword evidence="14" id="KW-1185">Reference proteome</keyword>
<dbReference type="PROSITE" id="PS50893">
    <property type="entry name" value="ABC_TRANSPORTER_2"/>
    <property type="match status" value="2"/>
</dbReference>
<evidence type="ECO:0000259" key="12">
    <source>
        <dbReference type="PROSITE" id="PS50929"/>
    </source>
</evidence>
<evidence type="ECO:0000259" key="11">
    <source>
        <dbReference type="PROSITE" id="PS50893"/>
    </source>
</evidence>
<dbReference type="InterPro" id="IPR050173">
    <property type="entry name" value="ABC_transporter_C-like"/>
</dbReference>
<comment type="subcellular location">
    <subcellularLocation>
        <location evidence="1">Membrane</location>
        <topology evidence="1">Multi-pass membrane protein</topology>
    </subcellularLocation>
</comment>
<dbReference type="Gene3D" id="3.40.50.300">
    <property type="entry name" value="P-loop containing nucleotide triphosphate hydrolases"/>
    <property type="match status" value="2"/>
</dbReference>
<dbReference type="CDD" id="cd18580">
    <property type="entry name" value="ABC_6TM_ABCC_D2"/>
    <property type="match status" value="1"/>
</dbReference>
<evidence type="ECO:0000256" key="2">
    <source>
        <dbReference type="ARBA" id="ARBA00009726"/>
    </source>
</evidence>
<dbReference type="CDD" id="cd03250">
    <property type="entry name" value="ABCC_MRP_domain1"/>
    <property type="match status" value="1"/>
</dbReference>
<dbReference type="InterPro" id="IPR003439">
    <property type="entry name" value="ABC_transporter-like_ATP-bd"/>
</dbReference>
<dbReference type="PROSITE" id="PS00211">
    <property type="entry name" value="ABC_TRANSPORTER_1"/>
    <property type="match status" value="1"/>
</dbReference>
<dbReference type="PROSITE" id="PS50929">
    <property type="entry name" value="ABC_TM1F"/>
    <property type="match status" value="2"/>
</dbReference>
<dbReference type="PANTHER" id="PTHR24223:SF453">
    <property type="entry name" value="ABC TRANSPORTER"/>
    <property type="match status" value="1"/>
</dbReference>
<evidence type="ECO:0000256" key="7">
    <source>
        <dbReference type="ARBA" id="ARBA00022989"/>
    </source>
</evidence>
<dbReference type="InterPro" id="IPR027417">
    <property type="entry name" value="P-loop_NTPase"/>
</dbReference>
<dbReference type="InterPro" id="IPR044726">
    <property type="entry name" value="ABCC_6TM_D2"/>
</dbReference>
<dbReference type="Pfam" id="PF00664">
    <property type="entry name" value="ABC_membrane"/>
    <property type="match status" value="2"/>
</dbReference>
<feature type="transmembrane region" description="Helical" evidence="10">
    <location>
        <begin position="229"/>
        <end position="247"/>
    </location>
</feature>
<comment type="similarity">
    <text evidence="2">Belongs to the ABC transporter superfamily. ABCC family. Conjugate transporter (TC 3.A.1.208) subfamily.</text>
</comment>
<feature type="compositionally biased region" description="Basic and acidic residues" evidence="9">
    <location>
        <begin position="425"/>
        <end position="435"/>
    </location>
</feature>
<dbReference type="CDD" id="cd03244">
    <property type="entry name" value="ABCC_MRP_domain2"/>
    <property type="match status" value="1"/>
</dbReference>
<dbReference type="InterPro" id="IPR003593">
    <property type="entry name" value="AAA+_ATPase"/>
</dbReference>
<feature type="domain" description="ABC transporter" evidence="11">
    <location>
        <begin position="1430"/>
        <end position="1670"/>
    </location>
</feature>
<feature type="region of interest" description="Disordered" evidence="9">
    <location>
        <begin position="661"/>
        <end position="731"/>
    </location>
</feature>
<feature type="compositionally biased region" description="Polar residues" evidence="9">
    <location>
        <begin position="614"/>
        <end position="625"/>
    </location>
</feature>
<feature type="transmembrane region" description="Helical" evidence="10">
    <location>
        <begin position="340"/>
        <end position="358"/>
    </location>
</feature>
<keyword evidence="6" id="KW-0067">ATP-binding</keyword>
<feature type="region of interest" description="Disordered" evidence="9">
    <location>
        <begin position="1029"/>
        <end position="1055"/>
    </location>
</feature>
<keyword evidence="8 10" id="KW-0472">Membrane</keyword>
<dbReference type="EMBL" id="BSDZ01000024">
    <property type="protein sequence ID" value="GLI65440.1"/>
    <property type="molecule type" value="Genomic_DNA"/>
</dbReference>
<feature type="domain" description="ABC transporter" evidence="11">
    <location>
        <begin position="718"/>
        <end position="1023"/>
    </location>
</feature>
<feature type="region of interest" description="Disordered" evidence="9">
    <location>
        <begin position="425"/>
        <end position="448"/>
    </location>
</feature>
<dbReference type="Pfam" id="PF00005">
    <property type="entry name" value="ABC_tran"/>
    <property type="match status" value="3"/>
</dbReference>
<dbReference type="InterPro" id="IPR017871">
    <property type="entry name" value="ABC_transporter-like_CS"/>
</dbReference>
<organism evidence="13 14">
    <name type="scientific">Volvox africanus</name>
    <dbReference type="NCBI Taxonomy" id="51714"/>
    <lineage>
        <taxon>Eukaryota</taxon>
        <taxon>Viridiplantae</taxon>
        <taxon>Chlorophyta</taxon>
        <taxon>core chlorophytes</taxon>
        <taxon>Chlorophyceae</taxon>
        <taxon>CS clade</taxon>
        <taxon>Chlamydomonadales</taxon>
        <taxon>Volvocaceae</taxon>
        <taxon>Volvox</taxon>
    </lineage>
</organism>
<dbReference type="Gene3D" id="1.20.1560.10">
    <property type="entry name" value="ABC transporter type 1, transmembrane domain"/>
    <property type="match status" value="2"/>
</dbReference>
<feature type="transmembrane region" description="Helical" evidence="10">
    <location>
        <begin position="1237"/>
        <end position="1265"/>
    </location>
</feature>
<evidence type="ECO:0000256" key="10">
    <source>
        <dbReference type="SAM" id="Phobius"/>
    </source>
</evidence>
<keyword evidence="7 10" id="KW-1133">Transmembrane helix</keyword>
<feature type="domain" description="ABC transmembrane type-1" evidence="12">
    <location>
        <begin position="1109"/>
        <end position="1392"/>
    </location>
</feature>
<keyword evidence="5" id="KW-0547">Nucleotide-binding</keyword>
<feature type="transmembrane region" description="Helical" evidence="10">
    <location>
        <begin position="1109"/>
        <end position="1131"/>
    </location>
</feature>
<comment type="caution">
    <text evidence="13">The sequence shown here is derived from an EMBL/GenBank/DDBJ whole genome shotgun (WGS) entry which is preliminary data.</text>
</comment>
<evidence type="ECO:0000256" key="9">
    <source>
        <dbReference type="SAM" id="MobiDB-lite"/>
    </source>
</evidence>
<evidence type="ECO:0000256" key="8">
    <source>
        <dbReference type="ARBA" id="ARBA00023136"/>
    </source>
</evidence>
<sequence>MLVTAANAGSPAESVICYNDVPLRSRIFFSYVNPLLKLAATGCLQQEHVQPLAAEEDEPQALAECFYQTYESAKAAYTPRPGNSSPAAPIRRPWITYTGIALLRLYRWSMLLESLWALAEVARRLGTPVALRQFLRWLQAYAARESPPQWQGWVWAVVLGACGYSTVITSHQMFWIAARIGFSMSQQTTAAIHRKVLRLNSAAISNFSIGYVINLASNGVRRFDDAMPYWVFLWAGPLELSMVLLMVSLELDFLSALAGVATSLAMIPLQSALVRYIGGLRRNTARCTDERVRLAGEVVEGALAMKMLGWEGPLEHQLRAIRSREVSFTRRIQRIRGIHFAMQFCITPIVAFVTFAVYRTRKGSLDIPSAFYTLSLLYLPKMSMANFFVLAVQTLTELRVSLQRIDNFLATTEPRCPATVAREEAMRHAREEAARQSKRGGSRSISSRRILSCQTGPGSINATSRSSSMTSPYSVVEPLSRQISNAIGRGLDMIIRLSMRFRVAPEPAVQRSAWTEWQAGYVAMRGADYDWSRPFGFVRPVGLESDREAAEAGAKENGRPRQQQQQSMEKVRGGDEHIVGRKGCGPVAEATTSDETASGRCSGEERIRKKPNDAATSLESGQITPRGSFPVVPYSSGTIPVSDLSPSDTLADDVSEVFEEAEMRDEVTGGEVETAGNPMATPSDPGEVPRPASGGGGVGVGGGGGKVNDELGGGDNKTRSDGLADGATDTHGSCSGGLTLYGIRFAASPGELVGICGSVGSGKSSLLAALLGEIQPLNEEWEGQDAEEEERIGERRTKGRAGGQWGAAAAVGEAAFLPECSDESKVIGSAKGLICRSGRAGGSAGGGCEAGGRGPIVCGRVAFCSQIPYIVAGTIRENIVFGAEWDDQLYERVVHACCLADDLTALAGGDLTQLGERGTNLSGGQKARVALARACYARPEVALLDDPLSAVDPRVGRDLFARAIGPGGLLDEWGCTRLLVTHQRQYLPKCDRVLVLRGGRLVSEGPWRQLVGMRLPELTAGQGALMGQVAEGGGGKVGQEGDQPAAEGEGEQDGPNVDEVLAVCRTSARAVDETGETAWTMEGDKLVHSEDRAVGAVPWSVYGNYCRRLGFPTTLAILTAIVLGQGVFMLAEWWLSRWARADIYSQRKIRWLWVYGMLTGIVIILAFVRSAIFFEATMTTATSIHNSMARRVLRAPLSFFHTNPSGRIANRFTKDQGQVDDLLPLCLFDALQSIFPALGAIILVSLAVPVVLPVILLLAIVCYWVRRRFITASRDIKRWEAVTRSPIFTCFSTNIKGLSTIRGYDAADNFHAAFLKLMAQNGSWSFSYHSLSRWIGVRLDAVAGTILLLTSLLAMAMRDRVKMGGIALALTQTVQMTGLMQWVVRRTAEVENTMTSVERMLSYTELPSEAPRVSEGGGSPPPGWPKSGALTYEHVTAVYRPGLPPVLRDLSFSLSPGSSCGVVGRTGSGKSSLMLTLFRLIDVVQGRILLDGVDTSAVGLDALRRQLAIIPQDPVLFSGTLRSNLDPWRAHGDEALWEVLQGVQLRGAVAAMPGGLDAAMAECGRNLSVGQRQLFCLARALLQDAKVLALDEATANVDRATDQLIQSALRDFAHRGRETQGRVLLLIAHRLDTILDTDQLLVLAAGQLVESGRPGELIAQGEGVFAGMAAAAHMGAVRSAVVAARLVTPGPETVAGAEVAGGVHLVREAPATLVGPAGLEGGRLAWGNDAERTSRPS</sequence>
<dbReference type="PANTHER" id="PTHR24223">
    <property type="entry name" value="ATP-BINDING CASSETTE SUB-FAMILY C"/>
    <property type="match status" value="1"/>
</dbReference>
<dbReference type="InterPro" id="IPR036640">
    <property type="entry name" value="ABC1_TM_sf"/>
</dbReference>
<evidence type="ECO:0000313" key="13">
    <source>
        <dbReference type="EMBL" id="GLI65440.1"/>
    </source>
</evidence>
<proteinExistence type="inferred from homology"/>